<keyword evidence="5" id="KW-1185">Reference proteome</keyword>
<feature type="domain" description="Transposase InsH N-terminal" evidence="2">
    <location>
        <begin position="22"/>
        <end position="109"/>
    </location>
</feature>
<dbReference type="GO" id="GO:0004803">
    <property type="term" value="F:transposase activity"/>
    <property type="evidence" value="ECO:0007669"/>
    <property type="project" value="InterPro"/>
</dbReference>
<dbReference type="STRING" id="869211.Spith_0255"/>
<dbReference type="InterPro" id="IPR008490">
    <property type="entry name" value="Transposase_InsH_N"/>
</dbReference>
<dbReference type="GO" id="GO:0003677">
    <property type="term" value="F:DNA binding"/>
    <property type="evidence" value="ECO:0007669"/>
    <property type="project" value="InterPro"/>
</dbReference>
<gene>
    <name evidence="3" type="ordered locus">Spith_0255</name>
    <name evidence="4" type="ordered locus">Spith_0496</name>
</gene>
<evidence type="ECO:0000313" key="3">
    <source>
        <dbReference type="EMBL" id="AEJ60541.1"/>
    </source>
</evidence>
<evidence type="ECO:0000313" key="5">
    <source>
        <dbReference type="Proteomes" id="UP000007254"/>
    </source>
</evidence>
<dbReference type="KEGG" id="stq:Spith_0496"/>
<dbReference type="InterPro" id="IPR002559">
    <property type="entry name" value="Transposase_11"/>
</dbReference>
<dbReference type="KEGG" id="stq:Spith_0255"/>
<dbReference type="AlphaFoldDB" id="E6JV34"/>
<organism evidence="4 5">
    <name type="scientific">Winmispira thermophila (strain ATCC 700085 / DSM 6578 / Z-1203)</name>
    <name type="common">Spirochaeta thermophila</name>
    <dbReference type="NCBI Taxonomy" id="869211"/>
    <lineage>
        <taxon>Bacteria</taxon>
        <taxon>Pseudomonadati</taxon>
        <taxon>Spirochaetota</taxon>
        <taxon>Spirochaetia</taxon>
        <taxon>Winmispirales</taxon>
        <taxon>Winmispiraceae</taxon>
        <taxon>Winmispira</taxon>
    </lineage>
</organism>
<dbReference type="HOGENOM" id="CLU_622413_0_0_12"/>
<reference evidence="4 5" key="1">
    <citation type="submission" date="2011-06" db="EMBL/GenBank/DDBJ databases">
        <title>The complete genome of Spirochaeta thermophila DSM 6578.</title>
        <authorList>
            <consortium name="US DOE Joint Genome Institute (JGI-PGF)"/>
            <person name="Lucas S."/>
            <person name="Lapidus A."/>
            <person name="Bruce D."/>
            <person name="Goodwin L."/>
            <person name="Pitluck S."/>
            <person name="Peters L."/>
            <person name="Kyrpides N."/>
            <person name="Mavromatis K."/>
            <person name="Ivanova N."/>
            <person name="Mikailova N."/>
            <person name="Pagani I."/>
            <person name="Chertkov O."/>
            <person name="Detter J.C."/>
            <person name="Tapia R."/>
            <person name="Han C."/>
            <person name="Land M."/>
            <person name="Hauser L."/>
            <person name="Markowitz V."/>
            <person name="Cheng J.-F."/>
            <person name="Hugenholtz P."/>
            <person name="Woyke T."/>
            <person name="Wu D."/>
            <person name="Spring S."/>
            <person name="Merkhoffer B."/>
            <person name="Schneider S."/>
            <person name="Klenk H.-P."/>
            <person name="Eisen J.A."/>
        </authorList>
    </citation>
    <scope>NUCLEOTIDE SEQUENCE [LARGE SCALE GENOMIC DNA]</scope>
    <source>
        <strain evidence="5">ATCC 700085 / DSM 6578 / Z-1203</strain>
        <strain evidence="4">DSM 6578</strain>
    </source>
</reference>
<name>E6JV34_WINT7</name>
<dbReference type="EMBL" id="CP002903">
    <property type="protein sequence ID" value="AEJ60776.1"/>
    <property type="molecule type" value="Genomic_DNA"/>
</dbReference>
<dbReference type="GO" id="GO:0006313">
    <property type="term" value="P:DNA transposition"/>
    <property type="evidence" value="ECO:0007669"/>
    <property type="project" value="InterPro"/>
</dbReference>
<feature type="domain" description="Transposase IS4-like" evidence="1">
    <location>
        <begin position="188"/>
        <end position="414"/>
    </location>
</feature>
<evidence type="ECO:0000313" key="4">
    <source>
        <dbReference type="EMBL" id="AEJ60776.1"/>
    </source>
</evidence>
<sequence length="440" mass="50304">MASIAQKSLFCWHDVEALGDLHRLRLVLENLPDEELMQQLEQRRGRGRNEYPVRAMWNSLVAGIVFQHPSIEQLRRELLRNGQLRDLCGCDPTRGSDAVPSASAYSRFLSTLRKRSIREALVRVFTSLVDQCYRELPGFGRRLGADGKGIASVARRRGKGAGDRRGEHDADWGCHEYVYQNERGEVQKSVKKWFGFTVHLLADTAYELPVAFTVSRASKHEVPVMRKLIRSLDRHRPHILKAAEVFTADRGYDDGTLIDLLWHEHRIKPVIDIRNLWKDGEQTRLVPGTRNVVYDYQGTVSCVCMATGTQREMAYRGFEEKRGTLKYGCPAVHYGYECAGKASCPLASCIRIPLSTDRRVFTPLARSSYRWKREYAKRTALERIHSRLDRSFSLELHTIRGQEKLSVHLTLVFSVMSALALGRVRENQPNQMRSLVRPAA</sequence>
<dbReference type="Pfam" id="PF01609">
    <property type="entry name" value="DDE_Tnp_1"/>
    <property type="match status" value="1"/>
</dbReference>
<dbReference type="OrthoDB" id="369393at2"/>
<dbReference type="EMBL" id="CP002903">
    <property type="protein sequence ID" value="AEJ60541.1"/>
    <property type="molecule type" value="Genomic_DNA"/>
</dbReference>
<protein>
    <submittedName>
        <fullName evidence="4">Transposase IS4 family protein</fullName>
    </submittedName>
</protein>
<evidence type="ECO:0000259" key="1">
    <source>
        <dbReference type="Pfam" id="PF01609"/>
    </source>
</evidence>
<evidence type="ECO:0000259" key="2">
    <source>
        <dbReference type="Pfam" id="PF05598"/>
    </source>
</evidence>
<dbReference type="Pfam" id="PF05598">
    <property type="entry name" value="DUF772"/>
    <property type="match status" value="1"/>
</dbReference>
<proteinExistence type="predicted"/>
<dbReference type="Proteomes" id="UP000007254">
    <property type="component" value="Chromosome"/>
</dbReference>
<accession>E6JV34</accession>